<sequence>MAYSPGRVGCFMEYEEGQGRHWKRKSMLRIYYSNVVTEDSRYDYPFLWLKHNYSGGLESLHYVTSRNKGYTLFLNNTWYRANIGVCARDMSAIVHSIRQFWP</sequence>
<dbReference type="Proteomes" id="UP000028480">
    <property type="component" value="Unassembled WGS sequence"/>
</dbReference>
<dbReference type="EMBL" id="CBTB010000048">
    <property type="protein sequence ID" value="CDH31236.1"/>
    <property type="molecule type" value="Genomic_DNA"/>
</dbReference>
<evidence type="ECO:0000313" key="1">
    <source>
        <dbReference type="EMBL" id="CDH31236.1"/>
    </source>
</evidence>
<comment type="caution">
    <text evidence="1">The sequence shown here is derived from an EMBL/GenBank/DDBJ whole genome shotgun (WGS) entry which is preliminary data.</text>
</comment>
<name>A0A077QG75_XENBV</name>
<gene>
    <name evidence="1" type="ORF">XBI1_1410004</name>
</gene>
<dbReference type="RefSeq" id="WP_038183827.1">
    <property type="nucleotide sequence ID" value="NZ_CAWLWA010000102.1"/>
</dbReference>
<proteinExistence type="predicted"/>
<dbReference type="HOGENOM" id="CLU_2276372_0_0_6"/>
<accession>A0A077QG75</accession>
<organism evidence="1">
    <name type="scientific">Xenorhabdus bovienii str. Intermedium</name>
    <dbReference type="NCBI Taxonomy" id="1379677"/>
    <lineage>
        <taxon>Bacteria</taxon>
        <taxon>Pseudomonadati</taxon>
        <taxon>Pseudomonadota</taxon>
        <taxon>Gammaproteobacteria</taxon>
        <taxon>Enterobacterales</taxon>
        <taxon>Morganellaceae</taxon>
        <taxon>Xenorhabdus</taxon>
    </lineage>
</organism>
<reference evidence="1" key="1">
    <citation type="submission" date="2013-07" db="EMBL/GenBank/DDBJ databases">
        <title>Sub-species coevolution in mutualistic symbiosis.</title>
        <authorList>
            <person name="Murfin K."/>
            <person name="Klassen J."/>
            <person name="Lee M."/>
            <person name="Forst S."/>
            <person name="Stock P."/>
            <person name="Goodrich-Blair H."/>
        </authorList>
    </citation>
    <scope>NUCLEOTIDE SEQUENCE [LARGE SCALE GENOMIC DNA]</scope>
    <source>
        <strain evidence="1">Intermedium</strain>
    </source>
</reference>
<protein>
    <submittedName>
        <fullName evidence="1">Uncharacterized protein</fullName>
    </submittedName>
</protein>
<dbReference type="AlphaFoldDB" id="A0A077QG75"/>